<dbReference type="EMBL" id="JADEWZ010000006">
    <property type="protein sequence ID" value="MBE9115433.1"/>
    <property type="molecule type" value="Genomic_DNA"/>
</dbReference>
<dbReference type="RefSeq" id="WP_194028516.1">
    <property type="nucleotide sequence ID" value="NZ_JADEWZ010000006.1"/>
</dbReference>
<evidence type="ECO:0000313" key="2">
    <source>
        <dbReference type="EMBL" id="MBE9115433.1"/>
    </source>
</evidence>
<protein>
    <submittedName>
        <fullName evidence="2">VanZ family protein</fullName>
    </submittedName>
</protein>
<dbReference type="Proteomes" id="UP000654482">
    <property type="component" value="Unassembled WGS sequence"/>
</dbReference>
<keyword evidence="1" id="KW-1133">Transmembrane helix</keyword>
<keyword evidence="1" id="KW-0472">Membrane</keyword>
<evidence type="ECO:0000256" key="1">
    <source>
        <dbReference type="SAM" id="Phobius"/>
    </source>
</evidence>
<organism evidence="2 3">
    <name type="scientific">Lusitaniella coriacea LEGE 07157</name>
    <dbReference type="NCBI Taxonomy" id="945747"/>
    <lineage>
        <taxon>Bacteria</taxon>
        <taxon>Bacillati</taxon>
        <taxon>Cyanobacteriota</taxon>
        <taxon>Cyanophyceae</taxon>
        <taxon>Spirulinales</taxon>
        <taxon>Lusitaniellaceae</taxon>
        <taxon>Lusitaniella</taxon>
    </lineage>
</organism>
<comment type="caution">
    <text evidence="2">The sequence shown here is derived from an EMBL/GenBank/DDBJ whole genome shotgun (WGS) entry which is preliminary data.</text>
</comment>
<reference evidence="2" key="1">
    <citation type="submission" date="2020-10" db="EMBL/GenBank/DDBJ databases">
        <authorList>
            <person name="Castelo-Branco R."/>
            <person name="Eusebio N."/>
            <person name="Adriana R."/>
            <person name="Vieira A."/>
            <person name="Brugerolle De Fraissinette N."/>
            <person name="Rezende De Castro R."/>
            <person name="Schneider M.P."/>
            <person name="Vasconcelos V."/>
            <person name="Leao P.N."/>
        </authorList>
    </citation>
    <scope>NUCLEOTIDE SEQUENCE</scope>
    <source>
        <strain evidence="2">LEGE 07157</strain>
    </source>
</reference>
<dbReference type="PANTHER" id="PTHR28008:SF1">
    <property type="entry name" value="DOMAIN PROTEIN, PUTATIVE (AFU_ORTHOLOGUE AFUA_3G10980)-RELATED"/>
    <property type="match status" value="1"/>
</dbReference>
<keyword evidence="1" id="KW-0812">Transmembrane</keyword>
<feature type="transmembrane region" description="Helical" evidence="1">
    <location>
        <begin position="12"/>
        <end position="30"/>
    </location>
</feature>
<dbReference type="PANTHER" id="PTHR28008">
    <property type="entry name" value="DOMAIN PROTEIN, PUTATIVE (AFU_ORTHOLOGUE AFUA_3G10980)-RELATED"/>
    <property type="match status" value="1"/>
</dbReference>
<feature type="transmembrane region" description="Helical" evidence="1">
    <location>
        <begin position="101"/>
        <end position="120"/>
    </location>
</feature>
<feature type="transmembrane region" description="Helical" evidence="1">
    <location>
        <begin position="45"/>
        <end position="63"/>
    </location>
</feature>
<feature type="transmembrane region" description="Helical" evidence="1">
    <location>
        <begin position="75"/>
        <end position="95"/>
    </location>
</feature>
<dbReference type="AlphaFoldDB" id="A0A8J7DLN8"/>
<proteinExistence type="predicted"/>
<name>A0A8J7DLN8_9CYAN</name>
<gene>
    <name evidence="2" type="primary">vanZ</name>
    <name evidence="2" type="ORF">IQ249_05915</name>
</gene>
<dbReference type="NCBIfam" id="NF037970">
    <property type="entry name" value="vanZ_1"/>
    <property type="match status" value="1"/>
</dbReference>
<evidence type="ECO:0000313" key="3">
    <source>
        <dbReference type="Proteomes" id="UP000654482"/>
    </source>
</evidence>
<accession>A0A8J7DLN8</accession>
<sequence>MTHRPSVSRWGFLSIFYAGILLLILILAYSDNLPAFLGEIPHHDTIGHFVLYGIATYLGHRVLRHRKIKLFRQVFPLWPLLFGIFAVTEEILQMTSPNRNFSWLDMVASVLGIYFGYWLVEKTQKPE</sequence>
<keyword evidence="3" id="KW-1185">Reference proteome</keyword>